<name>A0ABQ2FPQ9_9DEIO</name>
<feature type="transmembrane region" description="Helical" evidence="1">
    <location>
        <begin position="186"/>
        <end position="207"/>
    </location>
</feature>
<reference evidence="3" key="1">
    <citation type="journal article" date="2019" name="Int. J. Syst. Evol. Microbiol.">
        <title>The Global Catalogue of Microorganisms (GCM) 10K type strain sequencing project: providing services to taxonomists for standard genome sequencing and annotation.</title>
        <authorList>
            <consortium name="The Broad Institute Genomics Platform"/>
            <consortium name="The Broad Institute Genome Sequencing Center for Infectious Disease"/>
            <person name="Wu L."/>
            <person name="Ma J."/>
        </authorList>
    </citation>
    <scope>NUCLEOTIDE SEQUENCE [LARGE SCALE GENOMIC DNA]</scope>
    <source>
        <strain evidence="3">JCM 19173</strain>
    </source>
</reference>
<evidence type="ECO:0000256" key="1">
    <source>
        <dbReference type="SAM" id="Phobius"/>
    </source>
</evidence>
<dbReference type="RefSeq" id="WP_189070456.1">
    <property type="nucleotide sequence ID" value="NZ_BMPE01000019.1"/>
</dbReference>
<comment type="caution">
    <text evidence="2">The sequence shown here is derived from an EMBL/GenBank/DDBJ whole genome shotgun (WGS) entry which is preliminary data.</text>
</comment>
<accession>A0ABQ2FPQ9</accession>
<gene>
    <name evidence="2" type="ORF">GCM10010844_36980</name>
</gene>
<organism evidence="2 3">
    <name type="scientific">Deinococcus radiotolerans</name>
    <dbReference type="NCBI Taxonomy" id="1309407"/>
    <lineage>
        <taxon>Bacteria</taxon>
        <taxon>Thermotogati</taxon>
        <taxon>Deinococcota</taxon>
        <taxon>Deinococci</taxon>
        <taxon>Deinococcales</taxon>
        <taxon>Deinococcaceae</taxon>
        <taxon>Deinococcus</taxon>
    </lineage>
</organism>
<dbReference type="EMBL" id="BMPE01000019">
    <property type="protein sequence ID" value="GGL14769.1"/>
    <property type="molecule type" value="Genomic_DNA"/>
</dbReference>
<keyword evidence="1" id="KW-0472">Membrane</keyword>
<evidence type="ECO:0000313" key="3">
    <source>
        <dbReference type="Proteomes" id="UP000604341"/>
    </source>
</evidence>
<evidence type="ECO:0000313" key="2">
    <source>
        <dbReference type="EMBL" id="GGL14769.1"/>
    </source>
</evidence>
<keyword evidence="1" id="KW-0812">Transmembrane</keyword>
<keyword evidence="3" id="KW-1185">Reference proteome</keyword>
<protein>
    <submittedName>
        <fullName evidence="2">Uncharacterized protein</fullName>
    </submittedName>
</protein>
<keyword evidence="1" id="KW-1133">Transmembrane helix</keyword>
<proteinExistence type="predicted"/>
<dbReference type="Proteomes" id="UP000604341">
    <property type="component" value="Unassembled WGS sequence"/>
</dbReference>
<sequence length="209" mass="22893">MPRFLLRDLKGLGFILLVVYGALSRDLLPRAVWLSLNIPGGVAMVAAGLWLIWMGLRARPEQWTGTWPLEDGVVTGHRVVQGFGLGWWLSGNSSARVAVTLDLPGGRVAEVQPRALNAVMLPRPQPRPPLCDLDDQGDRAALRAAQALVPIGTPLTVRMDPGRKLNRRGLLEARLDVPPYRSWMRWLLGAFGAVLSAGTAYLMFSAITR</sequence>
<feature type="transmembrane region" description="Helical" evidence="1">
    <location>
        <begin position="34"/>
        <end position="53"/>
    </location>
</feature>